<dbReference type="InterPro" id="IPR055768">
    <property type="entry name" value="DUF7344"/>
</dbReference>
<name>D2RZ46_HALTV</name>
<accession>D2RZ46</accession>
<dbReference type="EMBL" id="CP001860">
    <property type="protein sequence ID" value="ADB59970.1"/>
    <property type="molecule type" value="Genomic_DNA"/>
</dbReference>
<reference evidence="2 3" key="1">
    <citation type="journal article" date="2010" name="Stand. Genomic Sci.">
        <title>Complete genome sequence of Haloterrigena turkmenica type strain (4k).</title>
        <authorList>
            <person name="Saunders E."/>
            <person name="Tindall B.J."/>
            <person name="Fahnrich R."/>
            <person name="Lapidus A."/>
            <person name="Copeland A."/>
            <person name="Del Rio T.G."/>
            <person name="Lucas S."/>
            <person name="Chen F."/>
            <person name="Tice H."/>
            <person name="Cheng J.F."/>
            <person name="Han C."/>
            <person name="Detter J.C."/>
            <person name="Bruce D."/>
            <person name="Goodwin L."/>
            <person name="Chain P."/>
            <person name="Pitluck S."/>
            <person name="Pati A."/>
            <person name="Ivanova N."/>
            <person name="Mavromatis K."/>
            <person name="Chen A."/>
            <person name="Palaniappan K."/>
            <person name="Land M."/>
            <person name="Hauser L."/>
            <person name="Chang Y.J."/>
            <person name="Jeffries C.D."/>
            <person name="Brettin T."/>
            <person name="Rohde M."/>
            <person name="Goker M."/>
            <person name="Bristow J."/>
            <person name="Eisen J.A."/>
            <person name="Markowitz V."/>
            <person name="Hugenholtz P."/>
            <person name="Klenk H.P."/>
            <person name="Kyrpides N.C."/>
        </authorList>
    </citation>
    <scope>NUCLEOTIDE SEQUENCE [LARGE SCALE GENOMIC DNA]</scope>
    <source>
        <strain evidence="3">ATCC 51198 / DSM 5511 / JCM 9101 / NCIMB 13204 / VKM B-1734 / 4k</strain>
    </source>
</reference>
<dbReference type="Proteomes" id="UP000001903">
    <property type="component" value="Chromosome"/>
</dbReference>
<dbReference type="Pfam" id="PF24035">
    <property type="entry name" value="DUF7344"/>
    <property type="match status" value="1"/>
</dbReference>
<dbReference type="OrthoDB" id="247722at2157"/>
<evidence type="ECO:0000259" key="1">
    <source>
        <dbReference type="Pfam" id="PF24035"/>
    </source>
</evidence>
<dbReference type="KEGG" id="htu:Htur_1078"/>
<sequence length="129" mass="14573">MDPEQSPAEPSASPDLLDDAFLTLRERDRRLVLYFLLEHETATLSELADVVTAWRHASDSRVIEPQCRNQRYLQLQQLHVPKLVDADIVTHDEETDRVSLEPCPEPIRELAARACAAETGPNGIDSERT</sequence>
<feature type="domain" description="DUF7344" evidence="1">
    <location>
        <begin position="23"/>
        <end position="98"/>
    </location>
</feature>
<proteinExistence type="predicted"/>
<evidence type="ECO:0000313" key="2">
    <source>
        <dbReference type="EMBL" id="ADB59970.1"/>
    </source>
</evidence>
<dbReference type="HOGENOM" id="CLU_131305_2_1_2"/>
<dbReference type="GeneID" id="8741666"/>
<dbReference type="eggNOG" id="arCOG03828">
    <property type="taxonomic scope" value="Archaea"/>
</dbReference>
<keyword evidence="3" id="KW-1185">Reference proteome</keyword>
<protein>
    <recommendedName>
        <fullName evidence="1">DUF7344 domain-containing protein</fullName>
    </recommendedName>
</protein>
<gene>
    <name evidence="2" type="ordered locus">Htur_1078</name>
</gene>
<dbReference type="AlphaFoldDB" id="D2RZ46"/>
<organism evidence="2 3">
    <name type="scientific">Haloterrigena turkmenica (strain ATCC 51198 / DSM 5511 / JCM 9101 / NCIMB 13204 / VKM B-1734 / 4k)</name>
    <name type="common">Halococcus turkmenicus</name>
    <dbReference type="NCBI Taxonomy" id="543526"/>
    <lineage>
        <taxon>Archaea</taxon>
        <taxon>Methanobacteriati</taxon>
        <taxon>Methanobacteriota</taxon>
        <taxon>Stenosarchaea group</taxon>
        <taxon>Halobacteria</taxon>
        <taxon>Halobacteriales</taxon>
        <taxon>Natrialbaceae</taxon>
        <taxon>Haloterrigena</taxon>
    </lineage>
</organism>
<dbReference type="STRING" id="543526.Htur_1078"/>
<evidence type="ECO:0000313" key="3">
    <source>
        <dbReference type="Proteomes" id="UP000001903"/>
    </source>
</evidence>
<dbReference type="RefSeq" id="WP_012942279.1">
    <property type="nucleotide sequence ID" value="NC_013743.1"/>
</dbReference>